<feature type="region of interest" description="Disordered" evidence="1">
    <location>
        <begin position="140"/>
        <end position="195"/>
    </location>
</feature>
<sequence length="268" mass="29176">MKEHEKAQQAPQYTTLQSLNLVPPHWASGPATLQRLGTSSAQQGDTSDYTSVLRTHKTYRSLGEERQEQMKMFCQFDVRRQLLETHLKQHASFQKDEANQRAQEAMVRVVLPESQAGQTVDEAGTGDGLCDSVGQLVDPRPSVDPQAFLPASSQPFRPASSSRLSRPASSLRLTRPASGHSLVGAPPSVSTGARRKADEMRASQGLLKWPVAQRTRKSQALRRRLQRVQLPRGIEAAKEGGAGRQAGAGGEGAQREQAGRVVNGINVL</sequence>
<dbReference type="EMBL" id="MEKH01000009">
    <property type="protein sequence ID" value="ODO03296.1"/>
    <property type="molecule type" value="Genomic_DNA"/>
</dbReference>
<gene>
    <name evidence="2" type="ORF">I350_06146</name>
</gene>
<evidence type="ECO:0000313" key="3">
    <source>
        <dbReference type="Proteomes" id="UP000095149"/>
    </source>
</evidence>
<feature type="compositionally biased region" description="Gly residues" evidence="1">
    <location>
        <begin position="240"/>
        <end position="252"/>
    </location>
</feature>
<accession>A0A1E3JRK1</accession>
<proteinExistence type="predicted"/>
<dbReference type="Proteomes" id="UP000095149">
    <property type="component" value="Unassembled WGS sequence"/>
</dbReference>
<feature type="region of interest" description="Disordered" evidence="1">
    <location>
        <begin position="1"/>
        <end position="31"/>
    </location>
</feature>
<dbReference type="OrthoDB" id="2578383at2759"/>
<name>A0A1E3JRK1_9TREE</name>
<feature type="region of interest" description="Disordered" evidence="1">
    <location>
        <begin position="238"/>
        <end position="268"/>
    </location>
</feature>
<reference evidence="2 3" key="1">
    <citation type="submission" date="2016-06" db="EMBL/GenBank/DDBJ databases">
        <title>Evolution of pathogenesis and genome organization in the Tremellales.</title>
        <authorList>
            <person name="Cuomo C."/>
            <person name="Litvintseva A."/>
            <person name="Heitman J."/>
            <person name="Chen Y."/>
            <person name="Sun S."/>
            <person name="Springer D."/>
            <person name="Dromer F."/>
            <person name="Young S."/>
            <person name="Zeng Q."/>
            <person name="Chapman S."/>
            <person name="Gujja S."/>
            <person name="Saif S."/>
            <person name="Birren B."/>
        </authorList>
    </citation>
    <scope>NUCLEOTIDE SEQUENCE [LARGE SCALE GENOMIC DNA]</scope>
    <source>
        <strain evidence="2 3">CBS 6273</strain>
    </source>
</reference>
<dbReference type="AlphaFoldDB" id="A0A1E3JRK1"/>
<evidence type="ECO:0000313" key="2">
    <source>
        <dbReference type="EMBL" id="ODO03296.1"/>
    </source>
</evidence>
<feature type="compositionally biased region" description="Polar residues" evidence="1">
    <location>
        <begin position="9"/>
        <end position="20"/>
    </location>
</feature>
<feature type="compositionally biased region" description="Low complexity" evidence="1">
    <location>
        <begin position="157"/>
        <end position="176"/>
    </location>
</feature>
<organism evidence="2 3">
    <name type="scientific">Cryptococcus amylolentus CBS 6273</name>
    <dbReference type="NCBI Taxonomy" id="1296118"/>
    <lineage>
        <taxon>Eukaryota</taxon>
        <taxon>Fungi</taxon>
        <taxon>Dikarya</taxon>
        <taxon>Basidiomycota</taxon>
        <taxon>Agaricomycotina</taxon>
        <taxon>Tremellomycetes</taxon>
        <taxon>Tremellales</taxon>
        <taxon>Cryptococcaceae</taxon>
        <taxon>Cryptococcus</taxon>
    </lineage>
</organism>
<protein>
    <submittedName>
        <fullName evidence="2">Uncharacterized protein</fullName>
    </submittedName>
</protein>
<evidence type="ECO:0000256" key="1">
    <source>
        <dbReference type="SAM" id="MobiDB-lite"/>
    </source>
</evidence>
<comment type="caution">
    <text evidence="2">The sequence shown here is derived from an EMBL/GenBank/DDBJ whole genome shotgun (WGS) entry which is preliminary data.</text>
</comment>